<accession>A0ABU9LIX3</accession>
<dbReference type="RefSeq" id="WP_336663919.1">
    <property type="nucleotide sequence ID" value="NZ_JBBCRB010000006.1"/>
</dbReference>
<reference evidence="2 3" key="1">
    <citation type="submission" date="2024-04" db="EMBL/GenBank/DDBJ databases">
        <authorList>
            <person name="Wu Y.S."/>
            <person name="Zhang L."/>
        </authorList>
    </citation>
    <scope>NUCLEOTIDE SEQUENCE [LARGE SCALE GENOMIC DNA]</scope>
    <source>
        <strain evidence="2 3">KG-01</strain>
    </source>
</reference>
<comment type="caution">
    <text evidence="2">The sequence shown here is derived from an EMBL/GenBank/DDBJ whole genome shotgun (WGS) entry which is preliminary data.</text>
</comment>
<organism evidence="2 3">
    <name type="scientific">Kurthia gibsonii</name>
    <dbReference type="NCBI Taxonomy" id="33946"/>
    <lineage>
        <taxon>Bacteria</taxon>
        <taxon>Bacillati</taxon>
        <taxon>Bacillota</taxon>
        <taxon>Bacilli</taxon>
        <taxon>Bacillales</taxon>
        <taxon>Caryophanaceae</taxon>
        <taxon>Kurthia</taxon>
    </lineage>
</organism>
<name>A0ABU9LIX3_9BACL</name>
<gene>
    <name evidence="2" type="ORF">AAF454_06050</name>
</gene>
<sequence length="129" mass="14318">MNTAFAMIGGLFVIGLNIVYILNVCNEALNTERLFLIFVGCIFIIIGSFLPTVNYNSKVGVRNTASFQNKKSWTQIQRFSGCAFIICGIFIGFAALIPSFLYAILVISLLIAAMLYSIQLYSNKLLKNE</sequence>
<keyword evidence="1" id="KW-0472">Membrane</keyword>
<proteinExistence type="predicted"/>
<dbReference type="InterPro" id="IPR025962">
    <property type="entry name" value="SdpI/YhfL"/>
</dbReference>
<feature type="transmembrane region" description="Helical" evidence="1">
    <location>
        <begin position="100"/>
        <end position="118"/>
    </location>
</feature>
<dbReference type="Pfam" id="PF13630">
    <property type="entry name" value="SdpI"/>
    <property type="match status" value="1"/>
</dbReference>
<protein>
    <submittedName>
        <fullName evidence="2">SdpI family protein</fullName>
    </submittedName>
</protein>
<feature type="transmembrane region" description="Helical" evidence="1">
    <location>
        <begin position="76"/>
        <end position="94"/>
    </location>
</feature>
<evidence type="ECO:0000313" key="2">
    <source>
        <dbReference type="EMBL" id="MEL5987975.1"/>
    </source>
</evidence>
<evidence type="ECO:0000313" key="3">
    <source>
        <dbReference type="Proteomes" id="UP001398420"/>
    </source>
</evidence>
<feature type="transmembrane region" description="Helical" evidence="1">
    <location>
        <begin position="34"/>
        <end position="55"/>
    </location>
</feature>
<keyword evidence="3" id="KW-1185">Reference proteome</keyword>
<keyword evidence="1" id="KW-0812">Transmembrane</keyword>
<feature type="transmembrane region" description="Helical" evidence="1">
    <location>
        <begin position="5"/>
        <end position="22"/>
    </location>
</feature>
<dbReference type="Proteomes" id="UP001398420">
    <property type="component" value="Unassembled WGS sequence"/>
</dbReference>
<dbReference type="EMBL" id="JBCEWA010000004">
    <property type="protein sequence ID" value="MEL5987975.1"/>
    <property type="molecule type" value="Genomic_DNA"/>
</dbReference>
<keyword evidence="1" id="KW-1133">Transmembrane helix</keyword>
<evidence type="ECO:0000256" key="1">
    <source>
        <dbReference type="SAM" id="Phobius"/>
    </source>
</evidence>